<accession>A0A743YHM6</accession>
<protein>
    <submittedName>
        <fullName evidence="1">NERD domain-containing protein</fullName>
    </submittedName>
</protein>
<reference evidence="1" key="2">
    <citation type="submission" date="2020-02" db="EMBL/GenBank/DDBJ databases">
        <authorList>
            <consortium name="NCBI Pathogen Detection Project"/>
        </authorList>
    </citation>
    <scope>NUCLEOTIDE SEQUENCE</scope>
    <source>
        <strain evidence="1">MA.CK_99/00004569</strain>
    </source>
</reference>
<name>A0A743YHM6_SALER</name>
<dbReference type="EMBL" id="DAAUQI010000068">
    <property type="protein sequence ID" value="HAF2362510.1"/>
    <property type="molecule type" value="Genomic_DNA"/>
</dbReference>
<gene>
    <name evidence="1" type="ORF">G9F21_004772</name>
</gene>
<sequence>MIHRLPWLCSAVKEIDPHFAPTGEIDFLIIHKELGVLALEVKSGRYRMAGVHLVHLSTGKKTPRFDRRAIMSMGWQSG</sequence>
<evidence type="ECO:0000313" key="1">
    <source>
        <dbReference type="EMBL" id="HAF2362510.1"/>
    </source>
</evidence>
<organism evidence="1">
    <name type="scientific">Salmonella enterica</name>
    <name type="common">Salmonella choleraesuis</name>
    <dbReference type="NCBI Taxonomy" id="28901"/>
    <lineage>
        <taxon>Bacteria</taxon>
        <taxon>Pseudomonadati</taxon>
        <taxon>Pseudomonadota</taxon>
        <taxon>Gammaproteobacteria</taxon>
        <taxon>Enterobacterales</taxon>
        <taxon>Enterobacteriaceae</taxon>
        <taxon>Salmonella</taxon>
    </lineage>
</organism>
<reference evidence="1" key="1">
    <citation type="journal article" date="2018" name="Genome Biol.">
        <title>SKESA: strategic k-mer extension for scrupulous assemblies.</title>
        <authorList>
            <person name="Souvorov A."/>
            <person name="Agarwala R."/>
            <person name="Lipman D.J."/>
        </authorList>
    </citation>
    <scope>NUCLEOTIDE SEQUENCE</scope>
    <source>
        <strain evidence="1">MA.CK_99/00004569</strain>
    </source>
</reference>
<proteinExistence type="predicted"/>
<comment type="caution">
    <text evidence="1">The sequence shown here is derived from an EMBL/GenBank/DDBJ whole genome shotgun (WGS) entry which is preliminary data.</text>
</comment>
<dbReference type="AlphaFoldDB" id="A0A743YHM6"/>